<dbReference type="EMBL" id="CAJVPV010040836">
    <property type="protein sequence ID" value="CAG8761030.1"/>
    <property type="molecule type" value="Genomic_DNA"/>
</dbReference>
<feature type="compositionally biased region" description="Basic and acidic residues" evidence="1">
    <location>
        <begin position="31"/>
        <end position="59"/>
    </location>
</feature>
<feature type="compositionally biased region" description="Polar residues" evidence="1">
    <location>
        <begin position="61"/>
        <end position="71"/>
    </location>
</feature>
<keyword evidence="3" id="KW-1185">Reference proteome</keyword>
<evidence type="ECO:0000256" key="1">
    <source>
        <dbReference type="SAM" id="MobiDB-lite"/>
    </source>
</evidence>
<sequence>MNSDDTPKQLVSQNKSDSVSDISDNASNSDTYHHHIDTEPKSLKNREIERREKNREKKLQRGSTIQDVSSDLSDDKDIVPSGNRFECNDDLSQPDKNQIVEQDLKQELSASSTQKIYNYYLMVETNTI</sequence>
<protein>
    <submittedName>
        <fullName evidence="2">4655_t:CDS:1</fullName>
    </submittedName>
</protein>
<name>A0A9N9J3R8_9GLOM</name>
<gene>
    <name evidence="2" type="ORF">AMORRO_LOCUS15924</name>
</gene>
<dbReference type="Proteomes" id="UP000789342">
    <property type="component" value="Unassembled WGS sequence"/>
</dbReference>
<evidence type="ECO:0000313" key="2">
    <source>
        <dbReference type="EMBL" id="CAG8761030.1"/>
    </source>
</evidence>
<dbReference type="AlphaFoldDB" id="A0A9N9J3R8"/>
<comment type="caution">
    <text evidence="2">The sequence shown here is derived from an EMBL/GenBank/DDBJ whole genome shotgun (WGS) entry which is preliminary data.</text>
</comment>
<accession>A0A9N9J3R8</accession>
<feature type="compositionally biased region" description="Polar residues" evidence="1">
    <location>
        <begin position="1"/>
        <end position="30"/>
    </location>
</feature>
<reference evidence="2" key="1">
    <citation type="submission" date="2021-06" db="EMBL/GenBank/DDBJ databases">
        <authorList>
            <person name="Kallberg Y."/>
            <person name="Tangrot J."/>
            <person name="Rosling A."/>
        </authorList>
    </citation>
    <scope>NUCLEOTIDE SEQUENCE</scope>
    <source>
        <strain evidence="2">CL551</strain>
    </source>
</reference>
<dbReference type="OrthoDB" id="2446263at2759"/>
<feature type="region of interest" description="Disordered" evidence="1">
    <location>
        <begin position="1"/>
        <end position="95"/>
    </location>
</feature>
<evidence type="ECO:0000313" key="3">
    <source>
        <dbReference type="Proteomes" id="UP000789342"/>
    </source>
</evidence>
<organism evidence="2 3">
    <name type="scientific">Acaulospora morrowiae</name>
    <dbReference type="NCBI Taxonomy" id="94023"/>
    <lineage>
        <taxon>Eukaryota</taxon>
        <taxon>Fungi</taxon>
        <taxon>Fungi incertae sedis</taxon>
        <taxon>Mucoromycota</taxon>
        <taxon>Glomeromycotina</taxon>
        <taxon>Glomeromycetes</taxon>
        <taxon>Diversisporales</taxon>
        <taxon>Acaulosporaceae</taxon>
        <taxon>Acaulospora</taxon>
    </lineage>
</organism>
<proteinExistence type="predicted"/>
<feature type="non-terminal residue" evidence="2">
    <location>
        <position position="128"/>
    </location>
</feature>